<evidence type="ECO:0000256" key="6">
    <source>
        <dbReference type="ARBA" id="ARBA00022741"/>
    </source>
</evidence>
<dbReference type="NCBIfam" id="TIGR00231">
    <property type="entry name" value="small_GTP"/>
    <property type="match status" value="1"/>
</dbReference>
<evidence type="ECO:0000256" key="4">
    <source>
        <dbReference type="ARBA" id="ARBA00022496"/>
    </source>
</evidence>
<dbReference type="Proteomes" id="UP000248688">
    <property type="component" value="Chromosome"/>
</dbReference>
<feature type="binding site" evidence="13">
    <location>
        <begin position="65"/>
        <end position="68"/>
    </location>
    <ligand>
        <name>GTP</name>
        <dbReference type="ChEBI" id="CHEBI:37565"/>
        <label>1</label>
    </ligand>
</feature>
<evidence type="ECO:0000259" key="16">
    <source>
        <dbReference type="PROSITE" id="PS51711"/>
    </source>
</evidence>
<dbReference type="Pfam" id="PF02421">
    <property type="entry name" value="FeoB_N"/>
    <property type="match status" value="1"/>
</dbReference>
<evidence type="ECO:0000256" key="12">
    <source>
        <dbReference type="NCBIfam" id="TIGR00437"/>
    </source>
</evidence>
<dbReference type="GO" id="GO:0015093">
    <property type="term" value="F:ferrous iron transmembrane transporter activity"/>
    <property type="evidence" value="ECO:0007669"/>
    <property type="project" value="UniProtKB-UniRule"/>
</dbReference>
<dbReference type="PRINTS" id="PR00326">
    <property type="entry name" value="GTP1OBG"/>
</dbReference>
<comment type="function">
    <text evidence="15">Probable transporter of a GTP-driven Fe(2+) uptake system.</text>
</comment>
<comment type="subcellular location">
    <subcellularLocation>
        <location evidence="15">Cell inner membrane</location>
        <topology evidence="15">Multi-pass membrane protein</topology>
    </subcellularLocation>
    <subcellularLocation>
        <location evidence="1">Cell membrane</location>
        <topology evidence="1">Multi-pass membrane protein</topology>
    </subcellularLocation>
</comment>
<evidence type="ECO:0000256" key="13">
    <source>
        <dbReference type="PIRSR" id="PIRSR603373-1"/>
    </source>
</evidence>
<dbReference type="PANTHER" id="PTHR43185">
    <property type="entry name" value="FERROUS IRON TRANSPORT PROTEIN B"/>
    <property type="match status" value="1"/>
</dbReference>
<keyword evidence="14" id="KW-0460">Magnesium</keyword>
<feature type="transmembrane region" description="Helical" evidence="15">
    <location>
        <begin position="343"/>
        <end position="367"/>
    </location>
</feature>
<dbReference type="OrthoDB" id="9809127at2"/>
<evidence type="ECO:0000256" key="9">
    <source>
        <dbReference type="ARBA" id="ARBA00023065"/>
    </source>
</evidence>
<dbReference type="KEGG" id="est:DN752_10865"/>
<comment type="similarity">
    <text evidence="15">Belongs to the TRAFAC class TrmE-Era-EngA-EngB-Septin-like GTPase superfamily. FeoB GTPase (TC 9.A.8) family.</text>
</comment>
<keyword evidence="9" id="KW-0406">Ion transport</keyword>
<accession>A0A2Z4IJK4</accession>
<feature type="binding site" evidence="14">
    <location>
        <position position="33"/>
    </location>
    <ligand>
        <name>Mg(2+)</name>
        <dbReference type="ChEBI" id="CHEBI:18420"/>
        <label>2</label>
    </ligand>
</feature>
<keyword evidence="7 15" id="KW-1133">Transmembrane helix</keyword>
<protein>
    <recommendedName>
        <fullName evidence="12 15">Ferrous iron transport protein B</fullName>
    </recommendedName>
</protein>
<dbReference type="GO" id="GO:0005886">
    <property type="term" value="C:plasma membrane"/>
    <property type="evidence" value="ECO:0007669"/>
    <property type="project" value="UniProtKB-SubCell"/>
</dbReference>
<evidence type="ECO:0000256" key="11">
    <source>
        <dbReference type="ARBA" id="ARBA00023136"/>
    </source>
</evidence>
<evidence type="ECO:0000256" key="1">
    <source>
        <dbReference type="ARBA" id="ARBA00004651"/>
    </source>
</evidence>
<keyword evidence="11 15" id="KW-0472">Membrane</keyword>
<dbReference type="AlphaFoldDB" id="A0A2Z4IJK4"/>
<keyword evidence="6 13" id="KW-0547">Nucleotide-binding</keyword>
<evidence type="ECO:0000313" key="17">
    <source>
        <dbReference type="EMBL" id="AWW30583.1"/>
    </source>
</evidence>
<keyword evidence="3" id="KW-1003">Cell membrane</keyword>
<evidence type="ECO:0000256" key="8">
    <source>
        <dbReference type="ARBA" id="ARBA00023004"/>
    </source>
</evidence>
<keyword evidence="5 15" id="KW-0812">Transmembrane</keyword>
<dbReference type="InterPro" id="IPR011640">
    <property type="entry name" value="Fe2_transport_prot_B_C"/>
</dbReference>
<dbReference type="GO" id="GO:0005525">
    <property type="term" value="F:GTP binding"/>
    <property type="evidence" value="ECO:0007669"/>
    <property type="project" value="UniProtKB-KW"/>
</dbReference>
<keyword evidence="18" id="KW-1185">Reference proteome</keyword>
<dbReference type="Pfam" id="PF07670">
    <property type="entry name" value="Gate"/>
    <property type="match status" value="2"/>
</dbReference>
<dbReference type="GO" id="GO:0046872">
    <property type="term" value="F:metal ion binding"/>
    <property type="evidence" value="ECO:0007669"/>
    <property type="project" value="UniProtKB-KW"/>
</dbReference>
<feature type="binding site" evidence="14">
    <location>
        <position position="30"/>
    </location>
    <ligand>
        <name>Mg(2+)</name>
        <dbReference type="ChEBI" id="CHEBI:18420"/>
        <label>2</label>
    </ligand>
</feature>
<dbReference type="InterPro" id="IPR005225">
    <property type="entry name" value="Small_GTP-bd"/>
</dbReference>
<feature type="binding site" evidence="13">
    <location>
        <begin position="44"/>
        <end position="48"/>
    </location>
    <ligand>
        <name>GTP</name>
        <dbReference type="ChEBI" id="CHEBI:37565"/>
        <label>1</label>
    </ligand>
</feature>
<feature type="binding site" evidence="13">
    <location>
        <begin position="19"/>
        <end position="26"/>
    </location>
    <ligand>
        <name>GTP</name>
        <dbReference type="ChEBI" id="CHEBI:37565"/>
        <label>1</label>
    </ligand>
</feature>
<feature type="transmembrane region" description="Helical" evidence="15">
    <location>
        <begin position="387"/>
        <end position="409"/>
    </location>
</feature>
<evidence type="ECO:0000256" key="3">
    <source>
        <dbReference type="ARBA" id="ARBA00022475"/>
    </source>
</evidence>
<dbReference type="InterPro" id="IPR011642">
    <property type="entry name" value="Gate_dom"/>
</dbReference>
<evidence type="ECO:0000256" key="5">
    <source>
        <dbReference type="ARBA" id="ARBA00022692"/>
    </source>
</evidence>
<keyword evidence="14" id="KW-0479">Metal-binding</keyword>
<keyword evidence="8 15" id="KW-0408">Iron</keyword>
<evidence type="ECO:0000256" key="15">
    <source>
        <dbReference type="RuleBase" id="RU362098"/>
    </source>
</evidence>
<dbReference type="CDD" id="cd01879">
    <property type="entry name" value="FeoB"/>
    <property type="match status" value="1"/>
</dbReference>
<dbReference type="SUPFAM" id="SSF52540">
    <property type="entry name" value="P-loop containing nucleoside triphosphate hydrolases"/>
    <property type="match status" value="1"/>
</dbReference>
<evidence type="ECO:0000256" key="7">
    <source>
        <dbReference type="ARBA" id="ARBA00022989"/>
    </source>
</evidence>
<dbReference type="Pfam" id="PF07664">
    <property type="entry name" value="FeoB_C"/>
    <property type="match status" value="1"/>
</dbReference>
<feature type="transmembrane region" description="Helical" evidence="15">
    <location>
        <begin position="287"/>
        <end position="308"/>
    </location>
</feature>
<dbReference type="InterPro" id="IPR003373">
    <property type="entry name" value="Fe2_transport_prot-B"/>
</dbReference>
<feature type="transmembrane region" description="Helical" evidence="15">
    <location>
        <begin position="459"/>
        <end position="484"/>
    </location>
</feature>
<feature type="transmembrane region" description="Helical" evidence="15">
    <location>
        <begin position="421"/>
        <end position="447"/>
    </location>
</feature>
<dbReference type="InterPro" id="IPR027417">
    <property type="entry name" value="P-loop_NTPase"/>
</dbReference>
<dbReference type="RefSeq" id="WP_112783964.1">
    <property type="nucleotide sequence ID" value="NZ_CP030041.1"/>
</dbReference>
<dbReference type="PROSITE" id="PS51711">
    <property type="entry name" value="G_FEOB"/>
    <property type="match status" value="1"/>
</dbReference>
<feature type="transmembrane region" description="Helical" evidence="15">
    <location>
        <begin position="650"/>
        <end position="676"/>
    </location>
</feature>
<proteinExistence type="inferred from homology"/>
<feature type="transmembrane region" description="Helical" evidence="15">
    <location>
        <begin position="688"/>
        <end position="709"/>
    </location>
</feature>
<keyword evidence="2 15" id="KW-0813">Transport</keyword>
<feature type="binding site" evidence="13">
    <location>
        <begin position="129"/>
        <end position="132"/>
    </location>
    <ligand>
        <name>GTP</name>
        <dbReference type="ChEBI" id="CHEBI:37565"/>
        <label>1</label>
    </ligand>
</feature>
<feature type="transmembrane region" description="Helical" evidence="15">
    <location>
        <begin position="314"/>
        <end position="331"/>
    </location>
</feature>
<evidence type="ECO:0000256" key="10">
    <source>
        <dbReference type="ARBA" id="ARBA00023134"/>
    </source>
</evidence>
<gene>
    <name evidence="17" type="primary">feoB</name>
    <name evidence="17" type="ORF">DN752_10865</name>
</gene>
<evidence type="ECO:0000256" key="14">
    <source>
        <dbReference type="PIRSR" id="PIRSR603373-2"/>
    </source>
</evidence>
<dbReference type="Gene3D" id="3.40.50.300">
    <property type="entry name" value="P-loop containing nucleotide triphosphate hydrolases"/>
    <property type="match status" value="1"/>
</dbReference>
<keyword evidence="10 13" id="KW-0342">GTP-binding</keyword>
<organism evidence="17 18">
    <name type="scientific">Echinicola strongylocentroti</name>
    <dbReference type="NCBI Taxonomy" id="1795355"/>
    <lineage>
        <taxon>Bacteria</taxon>
        <taxon>Pseudomonadati</taxon>
        <taxon>Bacteroidota</taxon>
        <taxon>Cytophagia</taxon>
        <taxon>Cytophagales</taxon>
        <taxon>Cyclobacteriaceae</taxon>
        <taxon>Echinicola</taxon>
    </lineage>
</organism>
<evidence type="ECO:0000256" key="2">
    <source>
        <dbReference type="ARBA" id="ARBA00022448"/>
    </source>
</evidence>
<dbReference type="InterPro" id="IPR050860">
    <property type="entry name" value="FeoB_GTPase"/>
</dbReference>
<dbReference type="InterPro" id="IPR006073">
    <property type="entry name" value="GTP-bd"/>
</dbReference>
<sequence length="710" mass="78480">MPEVLTPEKLSTFTVALIGNPNVGKTTIFNRLTGLRQKVGNYPGVTVDKRFASLKIGDQNTTIIDLPGTYSIYPNSEDEVIVHRVLNGLDKTSKPDFVLAVVDMSSMERGLFLVTQIMDLGLPMAVVLNMSDTAEEQGIKVKTHQLYKALGVPVIQTNARSNKGISGITDLIGDQMFEQPASFLESDRLLPEQLSTAIQERFSLDNSYQAYQLIRFHDKEPILSHEESEWLRQEIKGADFDIKSTQLQETQDRYAAIQQVLETVVEKTDMKKKRLTDMLDKVLLHKIGGYAIFLGILLVIFQAVFAWSAMPMDLIDGFFASLSASVAGLLPEGLLTDLITEGIIPGIGGVVIFIPQIALLFAFLGILEDTGYMSRVVFLMDRLMRPFGLNGKSVVPLISGIACAIPGIMATRNIGNWKDRLITIMVTPLMSCSARLPVYVILIGIAVPAANIGPFNLQALVMLGMYLLGVVAVLVTAWVLKLVLHFNERSYLMVEMPLFRVPRWKDVLITVYSKSKTFVFEAGKVILAISIVLWVLATYGPSSAREEAIAAVEVPADGASEEEMLDYQHTLESAELESSYIGIAGRFIEPAIRPLGYDWKIGIALITSFAAREVFVSTMATLYSVGSEVEDELTIQEKLKSEVNPTTGEAVFNLATAISLMVFYAFAMQCMSTLAVVYRETKGWKWPLIQTVYMTALAYVSAFIAYQLFS</sequence>
<keyword evidence="4 15" id="KW-0410">Iron transport</keyword>
<name>A0A2Z4IJK4_9BACT</name>
<dbReference type="EMBL" id="CP030041">
    <property type="protein sequence ID" value="AWW30583.1"/>
    <property type="molecule type" value="Genomic_DNA"/>
</dbReference>
<dbReference type="InterPro" id="IPR030389">
    <property type="entry name" value="G_FEOB_dom"/>
</dbReference>
<dbReference type="PANTHER" id="PTHR43185:SF1">
    <property type="entry name" value="FE(2+) TRANSPORTER FEOB"/>
    <property type="match status" value="1"/>
</dbReference>
<feature type="binding site" evidence="14">
    <location>
        <position position="34"/>
    </location>
    <ligand>
        <name>Mg(2+)</name>
        <dbReference type="ChEBI" id="CHEBI:18420"/>
        <label>2</label>
    </ligand>
</feature>
<dbReference type="NCBIfam" id="TIGR00437">
    <property type="entry name" value="feoB"/>
    <property type="match status" value="1"/>
</dbReference>
<evidence type="ECO:0000313" key="18">
    <source>
        <dbReference type="Proteomes" id="UP000248688"/>
    </source>
</evidence>
<reference evidence="17 18" key="1">
    <citation type="submission" date="2018-06" db="EMBL/GenBank/DDBJ databases">
        <title>Echinicola strongylocentroti sp. nov., isolated from a sea urchin Strongylocentrotus intermedius.</title>
        <authorList>
            <person name="Bae S.S."/>
        </authorList>
    </citation>
    <scope>NUCLEOTIDE SEQUENCE [LARGE SCALE GENOMIC DNA]</scope>
    <source>
        <strain evidence="17 18">MEBiC08714</strain>
    </source>
</reference>
<feature type="domain" description="FeoB-type G" evidence="16">
    <location>
        <begin position="12"/>
        <end position="181"/>
    </location>
</feature>